<dbReference type="EMBL" id="BAABGR010000003">
    <property type="protein sequence ID" value="GAA4510368.1"/>
    <property type="molecule type" value="Genomic_DNA"/>
</dbReference>
<evidence type="ECO:0000313" key="2">
    <source>
        <dbReference type="Proteomes" id="UP001500394"/>
    </source>
</evidence>
<comment type="caution">
    <text evidence="1">The sequence shown here is derived from an EMBL/GenBank/DDBJ whole genome shotgun (WGS) entry which is preliminary data.</text>
</comment>
<protein>
    <recommendedName>
        <fullName evidence="3">Copper homeostasis protein CutF</fullName>
    </recommendedName>
</protein>
<gene>
    <name evidence="1" type="ORF">GCM10023173_01650</name>
</gene>
<sequence length="137" mass="15347">MGVALGLFLSCQNTPNSTQQEADSLRITDEHTSQNSLDWAGIYQDTVPCADCPGIFTTVKLYEDGTYAYIAEYIDRNTTVQDSGRFMWHNNGSIVHLKGNNVDEKYKVGENMLLPVDEEGNVIQSELIDQMTLHKVN</sequence>
<evidence type="ECO:0000313" key="1">
    <source>
        <dbReference type="EMBL" id="GAA4510368.1"/>
    </source>
</evidence>
<reference evidence="2" key="1">
    <citation type="journal article" date="2019" name="Int. J. Syst. Evol. Microbiol.">
        <title>The Global Catalogue of Microorganisms (GCM) 10K type strain sequencing project: providing services to taxonomists for standard genome sequencing and annotation.</title>
        <authorList>
            <consortium name="The Broad Institute Genomics Platform"/>
            <consortium name="The Broad Institute Genome Sequencing Center for Infectious Disease"/>
            <person name="Wu L."/>
            <person name="Ma J."/>
        </authorList>
    </citation>
    <scope>NUCLEOTIDE SEQUENCE [LARGE SCALE GENOMIC DNA]</scope>
    <source>
        <strain evidence="2">JCM 17858</strain>
    </source>
</reference>
<dbReference type="Gene3D" id="2.40.128.640">
    <property type="match status" value="1"/>
</dbReference>
<accession>A0ABP8QSM3</accession>
<evidence type="ECO:0008006" key="3">
    <source>
        <dbReference type="Google" id="ProtNLM"/>
    </source>
</evidence>
<name>A0ABP8QSM3_9SPHI</name>
<dbReference type="Proteomes" id="UP001500394">
    <property type="component" value="Unassembled WGS sequence"/>
</dbReference>
<dbReference type="Pfam" id="PF04170">
    <property type="entry name" value="NlpE"/>
    <property type="match status" value="1"/>
</dbReference>
<dbReference type="InterPro" id="IPR007298">
    <property type="entry name" value="Cu-R_lipoprotein_NlpE"/>
</dbReference>
<proteinExistence type="predicted"/>
<keyword evidence="2" id="KW-1185">Reference proteome</keyword>
<organism evidence="1 2">
    <name type="scientific">Sphingobacterium thermophilum</name>
    <dbReference type="NCBI Taxonomy" id="768534"/>
    <lineage>
        <taxon>Bacteria</taxon>
        <taxon>Pseudomonadati</taxon>
        <taxon>Bacteroidota</taxon>
        <taxon>Sphingobacteriia</taxon>
        <taxon>Sphingobacteriales</taxon>
        <taxon>Sphingobacteriaceae</taxon>
        <taxon>Sphingobacterium</taxon>
    </lineage>
</organism>